<accession>A0A0G1U1N8</accession>
<evidence type="ECO:0000259" key="2">
    <source>
        <dbReference type="Pfam" id="PF13399"/>
    </source>
</evidence>
<dbReference type="InterPro" id="IPR027381">
    <property type="entry name" value="LytR/CpsA/Psr_C"/>
</dbReference>
<feature type="domain" description="LytR/CpsA/Psr regulator C-terminal" evidence="2">
    <location>
        <begin position="218"/>
        <end position="302"/>
    </location>
</feature>
<reference evidence="3 4" key="1">
    <citation type="journal article" date="2015" name="Nature">
        <title>rRNA introns, odd ribosomes, and small enigmatic genomes across a large radiation of phyla.</title>
        <authorList>
            <person name="Brown C.T."/>
            <person name="Hug L.A."/>
            <person name="Thomas B.C."/>
            <person name="Sharon I."/>
            <person name="Castelle C.J."/>
            <person name="Singh A."/>
            <person name="Wilkins M.J."/>
            <person name="Williams K.H."/>
            <person name="Banfield J.F."/>
        </authorList>
    </citation>
    <scope>NUCLEOTIDE SEQUENCE [LARGE SCALE GENOMIC DNA]</scope>
</reference>
<keyword evidence="1" id="KW-0472">Membrane</keyword>
<feature type="transmembrane region" description="Helical" evidence="1">
    <location>
        <begin position="14"/>
        <end position="38"/>
    </location>
</feature>
<evidence type="ECO:0000313" key="4">
    <source>
        <dbReference type="Proteomes" id="UP000034739"/>
    </source>
</evidence>
<sequence length="309" mass="33608">MVETHKYTRLGGRYIARFGIALLVCIGVAALVVAVLLFRKSSSLLRTTVVLVGDPVVVWSQDRATKRVVRITLPKDAVVEGVHGYGMYALESLWSLGAIDRKDGEVLVRSIEEALGIPIQWFIGKKEEGKVTLGLSSLFEYLRGGYRTNLSLPEFIALVMDSSGMRADKITDVTITPDTALTSEQIADGSTRQVLDTSRVDVLLGTLFEDERIRKESLSVAVYNTTDMSTLGSRVARTLGHLGVFVVRVGNAAPEIGDCTVTANKDVLTTLTVAVIREVFACKDVEGAVDVADIEVRLGSAYQARFLPQ</sequence>
<evidence type="ECO:0000313" key="3">
    <source>
        <dbReference type="EMBL" id="KKU87971.1"/>
    </source>
</evidence>
<dbReference type="EMBL" id="LCOY01000015">
    <property type="protein sequence ID" value="KKU87971.1"/>
    <property type="molecule type" value="Genomic_DNA"/>
</dbReference>
<proteinExistence type="predicted"/>
<dbReference type="Proteomes" id="UP000034739">
    <property type="component" value="Unassembled WGS sequence"/>
</dbReference>
<keyword evidence="1" id="KW-0812">Transmembrane</keyword>
<keyword evidence="1" id="KW-1133">Transmembrane helix</keyword>
<comment type="caution">
    <text evidence="3">The sequence shown here is derived from an EMBL/GenBank/DDBJ whole genome shotgun (WGS) entry which is preliminary data.</text>
</comment>
<evidence type="ECO:0000256" key="1">
    <source>
        <dbReference type="SAM" id="Phobius"/>
    </source>
</evidence>
<gene>
    <name evidence="3" type="ORF">UY16_C0015G0009</name>
</gene>
<protein>
    <recommendedName>
        <fullName evidence="2">LytR/CpsA/Psr regulator C-terminal domain-containing protein</fullName>
    </recommendedName>
</protein>
<organism evidence="3 4">
    <name type="scientific">Candidatus Gottesmanbacteria bacterium GW2011_GWA2_47_9</name>
    <dbReference type="NCBI Taxonomy" id="1618445"/>
    <lineage>
        <taxon>Bacteria</taxon>
        <taxon>Candidatus Gottesmaniibacteriota</taxon>
    </lineage>
</organism>
<dbReference type="Pfam" id="PF13399">
    <property type="entry name" value="LytR_C"/>
    <property type="match status" value="1"/>
</dbReference>
<name>A0A0G1U1N8_9BACT</name>
<dbReference type="AlphaFoldDB" id="A0A0G1U1N8"/>